<protein>
    <submittedName>
        <fullName evidence="2">Uracil-DNA glycosylase family protein</fullName>
    </submittedName>
</protein>
<evidence type="ECO:0000313" key="2">
    <source>
        <dbReference type="EMBL" id="MFC7668963.1"/>
    </source>
</evidence>
<gene>
    <name evidence="2" type="ORF">ACFQT0_17590</name>
</gene>
<dbReference type="Proteomes" id="UP001596513">
    <property type="component" value="Unassembled WGS sequence"/>
</dbReference>
<proteinExistence type="predicted"/>
<sequence length="233" mass="26496">MPHFADRLYDFLTTFPLPATLPDGVAALSPFREPEVQELLQRFGAKFYADHQPRVAVLGINPGRLGMGRTGVAFTDPAALAEFCGIEHDLPRQRPELSTQFIYQVVAALGGPRAFYQHFYLGSIYPLVLLREGLNYNYYDSPALTKALWGDMQLSLRQQVELLGLRTDVVVSLGKRNGTYLQRLNDELGLFDRIVTLDHPRYLMQYRRRDLATNVARYVEELGSLLEFSNNKL</sequence>
<dbReference type="InterPro" id="IPR005122">
    <property type="entry name" value="Uracil-DNA_glycosylase-like"/>
</dbReference>
<reference evidence="3" key="1">
    <citation type="journal article" date="2019" name="Int. J. Syst. Evol. Microbiol.">
        <title>The Global Catalogue of Microorganisms (GCM) 10K type strain sequencing project: providing services to taxonomists for standard genome sequencing and annotation.</title>
        <authorList>
            <consortium name="The Broad Institute Genomics Platform"/>
            <consortium name="The Broad Institute Genome Sequencing Center for Infectious Disease"/>
            <person name="Wu L."/>
            <person name="Ma J."/>
        </authorList>
    </citation>
    <scope>NUCLEOTIDE SEQUENCE [LARGE SCALE GENOMIC DNA]</scope>
    <source>
        <strain evidence="3">JCM 19635</strain>
    </source>
</reference>
<dbReference type="InterPro" id="IPR036895">
    <property type="entry name" value="Uracil-DNA_glycosylase-like_sf"/>
</dbReference>
<keyword evidence="3" id="KW-1185">Reference proteome</keyword>
<dbReference type="Gene3D" id="3.40.470.10">
    <property type="entry name" value="Uracil-DNA glycosylase-like domain"/>
    <property type="match status" value="1"/>
</dbReference>
<name>A0ABW2U669_9BACT</name>
<comment type="caution">
    <text evidence="2">The sequence shown here is derived from an EMBL/GenBank/DDBJ whole genome shotgun (WGS) entry which is preliminary data.</text>
</comment>
<dbReference type="RefSeq" id="WP_380204485.1">
    <property type="nucleotide sequence ID" value="NZ_JBHTEK010000001.1"/>
</dbReference>
<organism evidence="2 3">
    <name type="scientific">Hymenobacter humi</name>
    <dbReference type="NCBI Taxonomy" id="1411620"/>
    <lineage>
        <taxon>Bacteria</taxon>
        <taxon>Pseudomonadati</taxon>
        <taxon>Bacteroidota</taxon>
        <taxon>Cytophagia</taxon>
        <taxon>Cytophagales</taxon>
        <taxon>Hymenobacteraceae</taxon>
        <taxon>Hymenobacter</taxon>
    </lineage>
</organism>
<evidence type="ECO:0000259" key="1">
    <source>
        <dbReference type="Pfam" id="PF03167"/>
    </source>
</evidence>
<feature type="domain" description="Uracil-DNA glycosylase-like" evidence="1">
    <location>
        <begin position="47"/>
        <end position="222"/>
    </location>
</feature>
<dbReference type="InterPro" id="IPR032579">
    <property type="entry name" value="Phe_SMUG2-like"/>
</dbReference>
<dbReference type="CDD" id="cd19375">
    <property type="entry name" value="UDG-F3-like_SMUG2"/>
    <property type="match status" value="1"/>
</dbReference>
<accession>A0ABW2U669</accession>
<dbReference type="SUPFAM" id="SSF52141">
    <property type="entry name" value="Uracil-DNA glycosylase-like"/>
    <property type="match status" value="1"/>
</dbReference>
<evidence type="ECO:0000313" key="3">
    <source>
        <dbReference type="Proteomes" id="UP001596513"/>
    </source>
</evidence>
<dbReference type="EMBL" id="JBHTEK010000001">
    <property type="protein sequence ID" value="MFC7668963.1"/>
    <property type="molecule type" value="Genomic_DNA"/>
</dbReference>
<dbReference type="Pfam" id="PF03167">
    <property type="entry name" value="UDG"/>
    <property type="match status" value="1"/>
</dbReference>